<sequence length="59" mass="7105">MPTEKPWLRHYPEQIPHELQFEDQTLHSILQQSAQQFSEKTAIHFPEKNVRTGKFTRML</sequence>
<comment type="caution">
    <text evidence="1">The sequence shown here is derived from an EMBL/GenBank/DDBJ whole genome shotgun (WGS) entry which is preliminary data.</text>
</comment>
<dbReference type="EMBL" id="NILC01000024">
    <property type="protein sequence ID" value="TWL26182.1"/>
    <property type="molecule type" value="Genomic_DNA"/>
</dbReference>
<evidence type="ECO:0000313" key="2">
    <source>
        <dbReference type="Proteomes" id="UP000435910"/>
    </source>
</evidence>
<accession>A0A8B5YB29</accession>
<evidence type="ECO:0000313" key="1">
    <source>
        <dbReference type="EMBL" id="TWL26182.1"/>
    </source>
</evidence>
<organism evidence="1 2">
    <name type="scientific">Bacillus licheniformis</name>
    <dbReference type="NCBI Taxonomy" id="1402"/>
    <lineage>
        <taxon>Bacteria</taxon>
        <taxon>Bacillati</taxon>
        <taxon>Bacillota</taxon>
        <taxon>Bacilli</taxon>
        <taxon>Bacillales</taxon>
        <taxon>Bacillaceae</taxon>
        <taxon>Bacillus</taxon>
    </lineage>
</organism>
<dbReference type="Proteomes" id="UP000435910">
    <property type="component" value="Unassembled WGS sequence"/>
</dbReference>
<dbReference type="RefSeq" id="WP_392387317.1">
    <property type="nucleotide sequence ID" value="NZ_NILC01000024.1"/>
</dbReference>
<protein>
    <submittedName>
        <fullName evidence="1">Uncharacterized protein</fullName>
    </submittedName>
</protein>
<gene>
    <name evidence="1" type="ORF">CHCC16736_0105</name>
</gene>
<dbReference type="AlphaFoldDB" id="A0A8B5YB29"/>
<proteinExistence type="predicted"/>
<name>A0A8B5YB29_BACLI</name>
<reference evidence="1 2" key="1">
    <citation type="submission" date="2019-06" db="EMBL/GenBank/DDBJ databases">
        <title>Genome sequence analysis of &gt;100 Bacillus licheniformis strains suggests intrinsic resistance to this species.</title>
        <authorList>
            <person name="Wels M."/>
            <person name="Siezen R.J."/>
            <person name="Johansen E."/>
            <person name="Stuer-Lauridsen B."/>
            <person name="Bjerre K."/>
            <person name="Nielsen B.K.K."/>
        </authorList>
    </citation>
    <scope>NUCLEOTIDE SEQUENCE [LARGE SCALE GENOMIC DNA]</scope>
    <source>
        <strain evidence="1 2">BAC-16736</strain>
    </source>
</reference>